<comment type="caution">
    <text evidence="2">The sequence shown here is derived from an EMBL/GenBank/DDBJ whole genome shotgun (WGS) entry which is preliminary data.</text>
</comment>
<accession>A0A2V5ILY7</accession>
<dbReference type="InterPro" id="IPR036866">
    <property type="entry name" value="RibonucZ/Hydroxyglut_hydro"/>
</dbReference>
<dbReference type="InterPro" id="IPR001279">
    <property type="entry name" value="Metallo-B-lactamas"/>
</dbReference>
<dbReference type="AlphaFoldDB" id="A0A2V5ILY7"/>
<dbReference type="Pfam" id="PF00753">
    <property type="entry name" value="Lactamase_B"/>
    <property type="match status" value="1"/>
</dbReference>
<evidence type="ECO:0000313" key="3">
    <source>
        <dbReference type="Proteomes" id="UP000247980"/>
    </source>
</evidence>
<dbReference type="Gene3D" id="3.60.15.10">
    <property type="entry name" value="Ribonuclease Z/Hydroxyacylglutathione hydrolase-like"/>
    <property type="match status" value="1"/>
</dbReference>
<evidence type="ECO:0000313" key="2">
    <source>
        <dbReference type="EMBL" id="PYI37131.1"/>
    </source>
</evidence>
<dbReference type="EMBL" id="QJVC01000028">
    <property type="protein sequence ID" value="PYI37131.1"/>
    <property type="molecule type" value="Genomic_DNA"/>
</dbReference>
<keyword evidence="3" id="KW-1185">Reference proteome</keyword>
<reference evidence="2 3" key="1">
    <citation type="submission" date="2018-05" db="EMBL/GenBank/DDBJ databases">
        <title>Genetic diversity of glacier-inhabiting Cryobacterium bacteria in China and description of Cryobacterium mengkeensis sp. nov. and Arthrobacter glacialis sp. nov.</title>
        <authorList>
            <person name="Liu Q."/>
            <person name="Xin Y.-H."/>
        </authorList>
    </citation>
    <scope>NUCLEOTIDE SEQUENCE [LARGE SCALE GENOMIC DNA]</scope>
    <source>
        <strain evidence="2 3">B7</strain>
    </source>
</reference>
<dbReference type="Proteomes" id="UP000247980">
    <property type="component" value="Unassembled WGS sequence"/>
</dbReference>
<dbReference type="PANTHER" id="PTHR42951:SF4">
    <property type="entry name" value="ACYL-COENZYME A THIOESTERASE MBLAC2"/>
    <property type="match status" value="1"/>
</dbReference>
<dbReference type="PANTHER" id="PTHR42951">
    <property type="entry name" value="METALLO-BETA-LACTAMASE DOMAIN-CONTAINING"/>
    <property type="match status" value="1"/>
</dbReference>
<evidence type="ECO:0000259" key="1">
    <source>
        <dbReference type="SMART" id="SM00849"/>
    </source>
</evidence>
<dbReference type="RefSeq" id="WP_110486730.1">
    <property type="nucleotide sequence ID" value="NZ_QJVC01000028.1"/>
</dbReference>
<organism evidence="2 3">
    <name type="scientific">Arthrobacter psychrolactophilus</name>
    <dbReference type="NCBI Taxonomy" id="92442"/>
    <lineage>
        <taxon>Bacteria</taxon>
        <taxon>Bacillati</taxon>
        <taxon>Actinomycetota</taxon>
        <taxon>Actinomycetes</taxon>
        <taxon>Micrococcales</taxon>
        <taxon>Micrococcaceae</taxon>
        <taxon>Arthrobacter</taxon>
    </lineage>
</organism>
<dbReference type="InterPro" id="IPR050855">
    <property type="entry name" value="NDM-1-like"/>
</dbReference>
<dbReference type="SMART" id="SM00849">
    <property type="entry name" value="Lactamase_B"/>
    <property type="match status" value="1"/>
</dbReference>
<gene>
    <name evidence="2" type="ORF">CVS30_16925</name>
</gene>
<dbReference type="SUPFAM" id="SSF56281">
    <property type="entry name" value="Metallo-hydrolase/oxidoreductase"/>
    <property type="match status" value="1"/>
</dbReference>
<name>A0A2V5ILY7_9MICC</name>
<protein>
    <recommendedName>
        <fullName evidence="1">Metallo-beta-lactamase domain-containing protein</fullName>
    </recommendedName>
</protein>
<dbReference type="CDD" id="cd16282">
    <property type="entry name" value="metallo-hydrolase-like_MBL-fold"/>
    <property type="match status" value="1"/>
</dbReference>
<dbReference type="OrthoDB" id="2273115at2"/>
<proteinExistence type="predicted"/>
<feature type="domain" description="Metallo-beta-lactamase" evidence="1">
    <location>
        <begin position="19"/>
        <end position="210"/>
    </location>
</feature>
<sequence>MTWEEVASGIFVKQFGSDDVNVAAIVGPAGVTVVDTGGSLTEAHDIVTDLTKRFSVPIVGAINTHAHYDHSFGNSMFAALGVPIIGHHRIPAHYDAFEGPRLHAWCAGHTRDADKDWEKVVLTPPSVLITQATTFTAGGREIKCLPITRGHTDTDLAVFVPDARIWMLGDVIEESGPPMFGSGSWPLDWPKALEELLLHVEPTDVIVPGHGSVVDREFATRQAAALNAVTTAIRDAWTAGMSIEETLATVRLPWPEWMLRSALERGFSQLSVE</sequence>